<evidence type="ECO:0000313" key="1">
    <source>
        <dbReference type="EMBL" id="MBI4595458.1"/>
    </source>
</evidence>
<organism evidence="1 2">
    <name type="scientific">Tectimicrobiota bacterium</name>
    <dbReference type="NCBI Taxonomy" id="2528274"/>
    <lineage>
        <taxon>Bacteria</taxon>
        <taxon>Pseudomonadati</taxon>
        <taxon>Nitrospinota/Tectimicrobiota group</taxon>
        <taxon>Candidatus Tectimicrobiota</taxon>
    </lineage>
</organism>
<name>A0A933GKD9_UNCTE</name>
<evidence type="ECO:0000313" key="2">
    <source>
        <dbReference type="Proteomes" id="UP000772181"/>
    </source>
</evidence>
<protein>
    <submittedName>
        <fullName evidence="1">Uncharacterized protein</fullName>
    </submittedName>
</protein>
<dbReference type="AlphaFoldDB" id="A0A933GKD9"/>
<dbReference type="EMBL" id="JACQWF010000164">
    <property type="protein sequence ID" value="MBI4595458.1"/>
    <property type="molecule type" value="Genomic_DNA"/>
</dbReference>
<dbReference type="Proteomes" id="UP000772181">
    <property type="component" value="Unassembled WGS sequence"/>
</dbReference>
<sequence length="59" mass="7317">MRISKEEIESVKREHNLREFLEFLATWSSWSDQDSWEFLVGPRQLLDIFDRCKKKWPQF</sequence>
<reference evidence="1" key="1">
    <citation type="submission" date="2020-07" db="EMBL/GenBank/DDBJ databases">
        <title>Huge and variable diversity of episymbiotic CPR bacteria and DPANN archaea in groundwater ecosystems.</title>
        <authorList>
            <person name="He C.Y."/>
            <person name="Keren R."/>
            <person name="Whittaker M."/>
            <person name="Farag I.F."/>
            <person name="Doudna J."/>
            <person name="Cate J.H.D."/>
            <person name="Banfield J.F."/>
        </authorList>
    </citation>
    <scope>NUCLEOTIDE SEQUENCE</scope>
    <source>
        <strain evidence="1">NC_groundwater_1482_Ag_S-0.65um_47_24</strain>
    </source>
</reference>
<gene>
    <name evidence="1" type="ORF">HY730_03665</name>
</gene>
<proteinExistence type="predicted"/>
<accession>A0A933GKD9</accession>
<comment type="caution">
    <text evidence="1">The sequence shown here is derived from an EMBL/GenBank/DDBJ whole genome shotgun (WGS) entry which is preliminary data.</text>
</comment>